<feature type="transmembrane region" description="Helical" evidence="6">
    <location>
        <begin position="151"/>
        <end position="180"/>
    </location>
</feature>
<dbReference type="EMBL" id="JAELUP010000103">
    <property type="protein sequence ID" value="MBJ6363005.1"/>
    <property type="molecule type" value="Genomic_DNA"/>
</dbReference>
<dbReference type="Pfam" id="PF01594">
    <property type="entry name" value="AI-2E_transport"/>
    <property type="match status" value="1"/>
</dbReference>
<dbReference type="PANTHER" id="PTHR21716:SF68">
    <property type="entry name" value="TRANSPORT PROTEIN YTVI-RELATED"/>
    <property type="match status" value="1"/>
</dbReference>
<evidence type="ECO:0000256" key="4">
    <source>
        <dbReference type="ARBA" id="ARBA00022989"/>
    </source>
</evidence>
<comment type="subcellular location">
    <subcellularLocation>
        <location evidence="1">Membrane</location>
        <topology evidence="1">Multi-pass membrane protein</topology>
    </subcellularLocation>
</comment>
<keyword evidence="8" id="KW-1185">Reference proteome</keyword>
<feature type="transmembrane region" description="Helical" evidence="6">
    <location>
        <begin position="252"/>
        <end position="274"/>
    </location>
</feature>
<comment type="caution">
    <text evidence="7">The sequence shown here is derived from an EMBL/GenBank/DDBJ whole genome shotgun (WGS) entry which is preliminary data.</text>
</comment>
<sequence>MLTFYQKYWRTAFDILMIVLTVYLIMYAFSFIYRIATPVILSFVIFATIEPLAKRLNRLGISKSIASALSILFFAVVIAGAFVIAGIMLTNQISGLIGLIPTYQDQLKEQIDLISGYISEKSNLIPPDFLKSSSELIDSISKWGTNLAKGFLTGLVGFLSSFSTFMFNLVLAVVLAYFLSIEISDWKKTAQDKTPNTFKKAFFFLKDNVFAGIAAYLKAQMKLISITFVVILAALLALGVKNAFTVAVVSAIFDILPLLGVSTVFIPWIIYLFIVGDTTLAIFLTVLLAVVILARQILEPKITGDSLGVSAFTTLVFMIVSLSLFGVAGVIISPVLVILIKALYDQGYLHQWIRKPIGEYDDPPSPPPAGDSGNTSS</sequence>
<feature type="transmembrane region" description="Helical" evidence="6">
    <location>
        <begin position="223"/>
        <end position="240"/>
    </location>
</feature>
<evidence type="ECO:0000256" key="2">
    <source>
        <dbReference type="ARBA" id="ARBA00009773"/>
    </source>
</evidence>
<evidence type="ECO:0000256" key="3">
    <source>
        <dbReference type="ARBA" id="ARBA00022692"/>
    </source>
</evidence>
<keyword evidence="5 6" id="KW-0472">Membrane</keyword>
<dbReference type="InterPro" id="IPR002549">
    <property type="entry name" value="AI-2E-like"/>
</dbReference>
<accession>A0A934J9X4</accession>
<dbReference type="GO" id="GO:0016020">
    <property type="term" value="C:membrane"/>
    <property type="evidence" value="ECO:0007669"/>
    <property type="project" value="UniProtKB-SubCell"/>
</dbReference>
<feature type="transmembrane region" description="Helical" evidence="6">
    <location>
        <begin position="12"/>
        <end position="29"/>
    </location>
</feature>
<proteinExistence type="inferred from homology"/>
<evidence type="ECO:0000256" key="5">
    <source>
        <dbReference type="ARBA" id="ARBA00023136"/>
    </source>
</evidence>
<dbReference type="PANTHER" id="PTHR21716">
    <property type="entry name" value="TRANSMEMBRANE PROTEIN"/>
    <property type="match status" value="1"/>
</dbReference>
<feature type="transmembrane region" description="Helical" evidence="6">
    <location>
        <begin position="280"/>
        <end position="298"/>
    </location>
</feature>
<protein>
    <submittedName>
        <fullName evidence="7">AI-2E family transporter</fullName>
    </submittedName>
</protein>
<reference evidence="7" key="1">
    <citation type="submission" date="2020-12" db="EMBL/GenBank/DDBJ databases">
        <authorList>
            <person name="Huq M.A."/>
        </authorList>
    </citation>
    <scope>NUCLEOTIDE SEQUENCE</scope>
    <source>
        <strain evidence="7">MAHUQ-46</strain>
    </source>
</reference>
<feature type="transmembrane region" description="Helical" evidence="6">
    <location>
        <begin position="310"/>
        <end position="340"/>
    </location>
</feature>
<gene>
    <name evidence="7" type="ORF">JFN88_17530</name>
</gene>
<dbReference type="RefSeq" id="WP_199020593.1">
    <property type="nucleotide sequence ID" value="NZ_JAELUP010000103.1"/>
</dbReference>
<evidence type="ECO:0000313" key="7">
    <source>
        <dbReference type="EMBL" id="MBJ6363005.1"/>
    </source>
</evidence>
<evidence type="ECO:0000256" key="6">
    <source>
        <dbReference type="SAM" id="Phobius"/>
    </source>
</evidence>
<keyword evidence="3 6" id="KW-0812">Transmembrane</keyword>
<keyword evidence="4 6" id="KW-1133">Transmembrane helix</keyword>
<evidence type="ECO:0000313" key="8">
    <source>
        <dbReference type="Proteomes" id="UP000640274"/>
    </source>
</evidence>
<dbReference type="AlphaFoldDB" id="A0A934J9X4"/>
<dbReference type="GO" id="GO:0055085">
    <property type="term" value="P:transmembrane transport"/>
    <property type="evidence" value="ECO:0007669"/>
    <property type="project" value="TreeGrafter"/>
</dbReference>
<name>A0A934J9X4_9BACL</name>
<feature type="transmembrane region" description="Helical" evidence="6">
    <location>
        <begin position="65"/>
        <end position="89"/>
    </location>
</feature>
<organism evidence="7 8">
    <name type="scientific">Paenibacillus roseus</name>
    <dbReference type="NCBI Taxonomy" id="2798579"/>
    <lineage>
        <taxon>Bacteria</taxon>
        <taxon>Bacillati</taxon>
        <taxon>Bacillota</taxon>
        <taxon>Bacilli</taxon>
        <taxon>Bacillales</taxon>
        <taxon>Paenibacillaceae</taxon>
        <taxon>Paenibacillus</taxon>
    </lineage>
</organism>
<dbReference type="Proteomes" id="UP000640274">
    <property type="component" value="Unassembled WGS sequence"/>
</dbReference>
<evidence type="ECO:0000256" key="1">
    <source>
        <dbReference type="ARBA" id="ARBA00004141"/>
    </source>
</evidence>
<comment type="similarity">
    <text evidence="2">Belongs to the autoinducer-2 exporter (AI-2E) (TC 2.A.86) family.</text>
</comment>